<dbReference type="Pfam" id="PF03564">
    <property type="entry name" value="DUF1759"/>
    <property type="match status" value="1"/>
</dbReference>
<accession>A0A4S2KQH3</accession>
<feature type="domain" description="Peptidase A2" evidence="2">
    <location>
        <begin position="513"/>
        <end position="550"/>
    </location>
</feature>
<dbReference type="PANTHER" id="PTHR47331:SF5">
    <property type="entry name" value="RIBONUCLEASE H"/>
    <property type="match status" value="1"/>
</dbReference>
<dbReference type="PANTHER" id="PTHR47331">
    <property type="entry name" value="PHD-TYPE DOMAIN-CONTAINING PROTEIN"/>
    <property type="match status" value="1"/>
</dbReference>
<dbReference type="STRING" id="300112.A0A4S2KQH3"/>
<dbReference type="GO" id="GO:0006508">
    <property type="term" value="P:proteolysis"/>
    <property type="evidence" value="ECO:0007669"/>
    <property type="project" value="InterPro"/>
</dbReference>
<dbReference type="InterPro" id="IPR001995">
    <property type="entry name" value="Peptidase_A2_cat"/>
</dbReference>
<dbReference type="AlphaFoldDB" id="A0A4S2KQH3"/>
<organism evidence="3 4">
    <name type="scientific">Temnothorax longispinosus</name>
    <dbReference type="NCBI Taxonomy" id="300112"/>
    <lineage>
        <taxon>Eukaryota</taxon>
        <taxon>Metazoa</taxon>
        <taxon>Ecdysozoa</taxon>
        <taxon>Arthropoda</taxon>
        <taxon>Hexapoda</taxon>
        <taxon>Insecta</taxon>
        <taxon>Pterygota</taxon>
        <taxon>Neoptera</taxon>
        <taxon>Endopterygota</taxon>
        <taxon>Hymenoptera</taxon>
        <taxon>Apocrita</taxon>
        <taxon>Aculeata</taxon>
        <taxon>Formicoidea</taxon>
        <taxon>Formicidae</taxon>
        <taxon>Myrmicinae</taxon>
        <taxon>Temnothorax</taxon>
    </lineage>
</organism>
<dbReference type="InterPro" id="IPR005312">
    <property type="entry name" value="DUF1759"/>
</dbReference>
<keyword evidence="4" id="KW-1185">Reference proteome</keyword>
<dbReference type="Proteomes" id="UP000310200">
    <property type="component" value="Unassembled WGS sequence"/>
</dbReference>
<name>A0A4S2KQH3_9HYME</name>
<gene>
    <name evidence="3" type="ORF">DBV15_12892</name>
</gene>
<sequence>MDSIVNRLGQQLVLSSFIANAYDNFINEGSPVITQQQIDRYVASLNNLWTQFSRENEGILMALTRLPRDERIPLLTHSYFSESLYTDTRICYLASVEQIKSSLSLREPVVLGASLREEEPVVVRSSSRINEPSATKDSVTSEQPVLTNSVSVPSLSNKIPSTSHVMSYGSPYARLPRMDIPTFDGNPAKWLEYRDLFHSMVVSTSLTAVEMLQYLKTSLIGTAAHLIQNTTLTAENFLKAWESLVSFYDNTRLQVNTALNSLVNLKPMTKESSVELELLYTTVLQIYRTLETLQQPVETWDAIFVYSTVRRLDSESVKAWENKLGSSKIPPSWKELIEFLVTRLFSLQAYEKSRGIKFQFKSQPATAKTYYQGQSNDNSGSNKNVCPICKGKHYVMKCPKYVDETLAQKLALVTKHKLCFNCLGNHRVSHCKVVKRCQKCGKKHHTTIHKVEASSEKKDVKSEDQVQSSSAVMDTNAAKVLHSIVDSNVPASCVLLATARVFIIFDRNETRSVRALIDPRSEVSIITERVVQQLNLPRRNSSISLAGIGGQGTNKTKAVIGLEATIALMM</sequence>
<reference evidence="3 4" key="1">
    <citation type="journal article" date="2019" name="Philos. Trans. R. Soc. Lond., B, Biol. Sci.">
        <title>Ant behaviour and brain gene expression of defending hosts depend on the ecological success of the intruding social parasite.</title>
        <authorList>
            <person name="Kaur R."/>
            <person name="Stoldt M."/>
            <person name="Jongepier E."/>
            <person name="Feldmeyer B."/>
            <person name="Menzel F."/>
            <person name="Bornberg-Bauer E."/>
            <person name="Foitzik S."/>
        </authorList>
    </citation>
    <scope>NUCLEOTIDE SEQUENCE [LARGE SCALE GENOMIC DNA]</scope>
    <source>
        <tissue evidence="3">Whole body</tissue>
    </source>
</reference>
<comment type="caution">
    <text evidence="3">The sequence shown here is derived from an EMBL/GenBank/DDBJ whole genome shotgun (WGS) entry which is preliminary data.</text>
</comment>
<evidence type="ECO:0000256" key="1">
    <source>
        <dbReference type="SAM" id="MobiDB-lite"/>
    </source>
</evidence>
<dbReference type="EMBL" id="QBLH01001524">
    <property type="protein sequence ID" value="TGZ51666.1"/>
    <property type="molecule type" value="Genomic_DNA"/>
</dbReference>
<evidence type="ECO:0000313" key="4">
    <source>
        <dbReference type="Proteomes" id="UP000310200"/>
    </source>
</evidence>
<proteinExistence type="predicted"/>
<protein>
    <submittedName>
        <fullName evidence="3">Gag-pol polyprotein</fullName>
    </submittedName>
</protein>
<feature type="region of interest" description="Disordered" evidence="1">
    <location>
        <begin position="122"/>
        <end position="145"/>
    </location>
</feature>
<evidence type="ECO:0000313" key="3">
    <source>
        <dbReference type="EMBL" id="TGZ51666.1"/>
    </source>
</evidence>
<feature type="compositionally biased region" description="Polar residues" evidence="1">
    <location>
        <begin position="124"/>
        <end position="145"/>
    </location>
</feature>
<evidence type="ECO:0000259" key="2">
    <source>
        <dbReference type="PROSITE" id="PS50175"/>
    </source>
</evidence>
<dbReference type="PROSITE" id="PS50175">
    <property type="entry name" value="ASP_PROT_RETROV"/>
    <property type="match status" value="1"/>
</dbReference>
<dbReference type="GO" id="GO:0004190">
    <property type="term" value="F:aspartic-type endopeptidase activity"/>
    <property type="evidence" value="ECO:0007669"/>
    <property type="project" value="InterPro"/>
</dbReference>